<sequence length="550" mass="60415">MPSDSPLRLGDRVAIAKVVLRWCLLSLVSCRVAGQMAVPQSWTKTTVNSTRQQRIDIASAALDMVWDRGFGAGDDVASFYSQLAEFDIMANQTKYEARVNSYFLNGPPCDKDQVALHIVLFYSDSDDFLPYRHRYHVTSIMNGYAATRAYAAYKNEQVLDYAVRAWEFEKNYTLLDSELVPPPFQNSDVEEAFNTRNQCEDRVSLAGGLMASLFHSLSGLLAEVTQNNTYIETAQKSADFMLSQSYNDESLLRWQTTINMSNPCQIVTKEEVDPWNAGYAIAGLAILSSVSPGNETIKQRLKNTVFAATSSSMWHDGRGFLPEDLILANKAGDADLLFGLFTAYARESADSALSSYLQSYIANQYNAVLDQATYSAGNQIRAARVLVAGIGIPSAAAETTSPPPPPSSSPSSPSSRKSPPVGGIVGGVLGGVLLIALVGASIYIIRRRRQLSRSGESIAPFHESLSDQGQTRTNSTVEATVTWRTEKSRSSRNELSRESRSIPSQSISVPSQSSRNEMTTEELVQMLNQRLQPERWNESESPPSYAPGAR</sequence>
<reference evidence="4 5" key="1">
    <citation type="submission" date="2015-12" db="EMBL/GenBank/DDBJ databases">
        <title>Draft genome sequence of Moniliophthora roreri, the causal agent of frosty pod rot of cacao.</title>
        <authorList>
            <person name="Aime M.C."/>
            <person name="Diaz-Valderrama J.R."/>
            <person name="Kijpornyongpan T."/>
            <person name="Phillips-Mora W."/>
        </authorList>
    </citation>
    <scope>NUCLEOTIDE SEQUENCE [LARGE SCALE GENOMIC DNA]</scope>
    <source>
        <strain evidence="4 5">MCA 2952</strain>
    </source>
</reference>
<feature type="compositionally biased region" description="Polar residues" evidence="1">
    <location>
        <begin position="466"/>
        <end position="483"/>
    </location>
</feature>
<dbReference type="EMBL" id="LATX01002450">
    <property type="protein sequence ID" value="KTB29093.1"/>
    <property type="molecule type" value="Genomic_DNA"/>
</dbReference>
<proteinExistence type="predicted"/>
<comment type="caution">
    <text evidence="4">The sequence shown here is derived from an EMBL/GenBank/DDBJ whole genome shotgun (WGS) entry which is preliminary data.</text>
</comment>
<dbReference type="InterPro" id="IPR008928">
    <property type="entry name" value="6-hairpin_glycosidase_sf"/>
</dbReference>
<feature type="signal peptide" evidence="3">
    <location>
        <begin position="1"/>
        <end position="34"/>
    </location>
</feature>
<feature type="transmembrane region" description="Helical" evidence="2">
    <location>
        <begin position="421"/>
        <end position="445"/>
    </location>
</feature>
<evidence type="ECO:0000313" key="5">
    <source>
        <dbReference type="Proteomes" id="UP000054988"/>
    </source>
</evidence>
<accession>A0A0W0EYI7</accession>
<keyword evidence="2" id="KW-0472">Membrane</keyword>
<feature type="chain" id="PRO_5006901294" description="Glycoside hydrolase family 76 protein" evidence="3">
    <location>
        <begin position="35"/>
        <end position="550"/>
    </location>
</feature>
<evidence type="ECO:0008006" key="6">
    <source>
        <dbReference type="Google" id="ProtNLM"/>
    </source>
</evidence>
<gene>
    <name evidence="4" type="ORF">WG66_18336</name>
</gene>
<dbReference type="AlphaFoldDB" id="A0A0W0EYI7"/>
<feature type="region of interest" description="Disordered" evidence="1">
    <location>
        <begin position="395"/>
        <end position="419"/>
    </location>
</feature>
<feature type="region of interest" description="Disordered" evidence="1">
    <location>
        <begin position="462"/>
        <end position="550"/>
    </location>
</feature>
<organism evidence="4 5">
    <name type="scientific">Moniliophthora roreri</name>
    <name type="common">Frosty pod rot fungus</name>
    <name type="synonym">Monilia roreri</name>
    <dbReference type="NCBI Taxonomy" id="221103"/>
    <lineage>
        <taxon>Eukaryota</taxon>
        <taxon>Fungi</taxon>
        <taxon>Dikarya</taxon>
        <taxon>Basidiomycota</taxon>
        <taxon>Agaricomycotina</taxon>
        <taxon>Agaricomycetes</taxon>
        <taxon>Agaricomycetidae</taxon>
        <taxon>Agaricales</taxon>
        <taxon>Marasmiineae</taxon>
        <taxon>Marasmiaceae</taxon>
        <taxon>Moniliophthora</taxon>
    </lineage>
</organism>
<evidence type="ECO:0000256" key="2">
    <source>
        <dbReference type="SAM" id="Phobius"/>
    </source>
</evidence>
<dbReference type="GO" id="GO:0005975">
    <property type="term" value="P:carbohydrate metabolic process"/>
    <property type="evidence" value="ECO:0007669"/>
    <property type="project" value="InterPro"/>
</dbReference>
<evidence type="ECO:0000256" key="1">
    <source>
        <dbReference type="SAM" id="MobiDB-lite"/>
    </source>
</evidence>
<name>A0A0W0EYI7_MONRR</name>
<dbReference type="SUPFAM" id="SSF48208">
    <property type="entry name" value="Six-hairpin glycosidases"/>
    <property type="match status" value="1"/>
</dbReference>
<feature type="compositionally biased region" description="Basic and acidic residues" evidence="1">
    <location>
        <begin position="484"/>
        <end position="500"/>
    </location>
</feature>
<keyword evidence="2" id="KW-1133">Transmembrane helix</keyword>
<feature type="compositionally biased region" description="Low complexity" evidence="1">
    <location>
        <begin position="409"/>
        <end position="419"/>
    </location>
</feature>
<keyword evidence="3" id="KW-0732">Signal</keyword>
<protein>
    <recommendedName>
        <fullName evidence="6">Glycoside hydrolase family 76 protein</fullName>
    </recommendedName>
</protein>
<dbReference type="Gene3D" id="1.50.10.20">
    <property type="match status" value="1"/>
</dbReference>
<keyword evidence="2" id="KW-0812">Transmembrane</keyword>
<dbReference type="Proteomes" id="UP000054988">
    <property type="component" value="Unassembled WGS sequence"/>
</dbReference>
<evidence type="ECO:0000313" key="4">
    <source>
        <dbReference type="EMBL" id="KTB29093.1"/>
    </source>
</evidence>
<evidence type="ECO:0000256" key="3">
    <source>
        <dbReference type="SAM" id="SignalP"/>
    </source>
</evidence>
<feature type="compositionally biased region" description="Low complexity" evidence="1">
    <location>
        <begin position="501"/>
        <end position="514"/>
    </location>
</feature>